<dbReference type="InterPro" id="IPR000182">
    <property type="entry name" value="GNAT_dom"/>
</dbReference>
<evidence type="ECO:0000259" key="1">
    <source>
        <dbReference type="PROSITE" id="PS51186"/>
    </source>
</evidence>
<dbReference type="PANTHER" id="PTHR43792">
    <property type="entry name" value="GNAT FAMILY, PUTATIVE (AFU_ORTHOLOGUE AFUA_3G00765)-RELATED-RELATED"/>
    <property type="match status" value="1"/>
</dbReference>
<evidence type="ECO:0000313" key="3">
    <source>
        <dbReference type="EMBL" id="MDN4486980.1"/>
    </source>
</evidence>
<proteinExistence type="predicted"/>
<keyword evidence="4" id="KW-1185">Reference proteome</keyword>
<gene>
    <name evidence="2" type="ORF">QQ002_02100</name>
    <name evidence="3" type="ORF">QQX10_02240</name>
</gene>
<dbReference type="GO" id="GO:0016747">
    <property type="term" value="F:acyltransferase activity, transferring groups other than amino-acyl groups"/>
    <property type="evidence" value="ECO:0007669"/>
    <property type="project" value="InterPro"/>
</dbReference>
<reference evidence="3" key="1">
    <citation type="submission" date="2023-06" db="EMBL/GenBank/DDBJ databases">
        <title>Sysu t00039.</title>
        <authorList>
            <person name="Gao L."/>
            <person name="Fang B.-Z."/>
            <person name="Li W.-J."/>
        </authorList>
    </citation>
    <scope>NUCLEOTIDE SEQUENCE</scope>
    <source>
        <strain evidence="3">SYSU T00039</strain>
    </source>
</reference>
<dbReference type="EMBL" id="JAUHPX010000001">
    <property type="protein sequence ID" value="MDN4486980.1"/>
    <property type="molecule type" value="Genomic_DNA"/>
</dbReference>
<comment type="caution">
    <text evidence="3">The sequence shown here is derived from an EMBL/GenBank/DDBJ whole genome shotgun (WGS) entry which is preliminary data.</text>
</comment>
<dbReference type="Proteomes" id="UP001172737">
    <property type="component" value="Unassembled WGS sequence"/>
</dbReference>
<dbReference type="PROSITE" id="PS51186">
    <property type="entry name" value="GNAT"/>
    <property type="match status" value="1"/>
</dbReference>
<protein>
    <submittedName>
        <fullName evidence="3">GNAT family N-acetyltransferase</fullName>
    </submittedName>
</protein>
<sequence length="185" mass="20658">MTLETARLLLRPFVADDADDVHLYASDPAVCQFTDWGPNTREQTEHWVEGAAAAGLPAHWAVTLKDDALGSRGTVRAGSVVGGIGVYGEDRAPIHETPEVRELGWVIRRDLWGRGLATEAVRAVIDALIADLEIREVHARCRPEHRASAKVMAHLGLEHVRRIERDLERDGRWMDSDLYALIIER</sequence>
<accession>A0AAW7M7E5</accession>
<evidence type="ECO:0000313" key="2">
    <source>
        <dbReference type="EMBL" id="MDN4482329.1"/>
    </source>
</evidence>
<dbReference type="Proteomes" id="UP001172756">
    <property type="component" value="Unassembled WGS sequence"/>
</dbReference>
<evidence type="ECO:0000313" key="5">
    <source>
        <dbReference type="Proteomes" id="UP001172756"/>
    </source>
</evidence>
<dbReference type="AlphaFoldDB" id="A0AAW7M7E5"/>
<dbReference type="InterPro" id="IPR051531">
    <property type="entry name" value="N-acetyltransferase"/>
</dbReference>
<organism evidence="3 4">
    <name type="scientific">Demequina lignilytica</name>
    <dbReference type="NCBI Taxonomy" id="3051663"/>
    <lineage>
        <taxon>Bacteria</taxon>
        <taxon>Bacillati</taxon>
        <taxon>Actinomycetota</taxon>
        <taxon>Actinomycetes</taxon>
        <taxon>Micrococcales</taxon>
        <taxon>Demequinaceae</taxon>
        <taxon>Demequina</taxon>
    </lineage>
</organism>
<dbReference type="Pfam" id="PF13302">
    <property type="entry name" value="Acetyltransf_3"/>
    <property type="match status" value="1"/>
</dbReference>
<feature type="domain" description="N-acetyltransferase" evidence="1">
    <location>
        <begin position="8"/>
        <end position="179"/>
    </location>
</feature>
<dbReference type="Gene3D" id="3.40.630.30">
    <property type="match status" value="1"/>
</dbReference>
<name>A0AAW7M7E5_9MICO</name>
<evidence type="ECO:0000313" key="4">
    <source>
        <dbReference type="Proteomes" id="UP001172737"/>
    </source>
</evidence>
<reference evidence="2 5" key="2">
    <citation type="submission" date="2023-06" db="EMBL/GenBank/DDBJ databases">
        <title>SYSU T0a273.</title>
        <authorList>
            <person name="Gao L."/>
            <person name="Fang B.-Z."/>
            <person name="Li W.-J."/>
        </authorList>
    </citation>
    <scope>NUCLEOTIDE SEQUENCE [LARGE SCALE GENOMIC DNA]</scope>
    <source>
        <strain evidence="2 5">SYSU T0a273</strain>
    </source>
</reference>
<dbReference type="RefSeq" id="WP_301120416.1">
    <property type="nucleotide sequence ID" value="NZ_JAUHPX010000001.1"/>
</dbReference>
<dbReference type="SUPFAM" id="SSF55729">
    <property type="entry name" value="Acyl-CoA N-acyltransferases (Nat)"/>
    <property type="match status" value="1"/>
</dbReference>
<dbReference type="InterPro" id="IPR016181">
    <property type="entry name" value="Acyl_CoA_acyltransferase"/>
</dbReference>
<dbReference type="EMBL" id="JAUHQB010000001">
    <property type="protein sequence ID" value="MDN4482329.1"/>
    <property type="molecule type" value="Genomic_DNA"/>
</dbReference>